<evidence type="ECO:0000313" key="2">
    <source>
        <dbReference type="EMBL" id="AEA42354.1"/>
    </source>
</evidence>
<evidence type="ECO:0000259" key="1">
    <source>
        <dbReference type="PROSITE" id="PS50853"/>
    </source>
</evidence>
<dbReference type="HOGENOM" id="CLU_237021_0_0_10"/>
<reference evidence="2 3" key="1">
    <citation type="journal article" date="2011" name="Stand. Genomic Sci.">
        <title>Complete genome sequence of the gliding freshwater bacterium Fluviicola taffensis type strain (RW262).</title>
        <authorList>
            <person name="Woyke T."/>
            <person name="Chertkov O."/>
            <person name="Lapidus A."/>
            <person name="Nolan M."/>
            <person name="Lucas S."/>
            <person name="Del Rio T.G."/>
            <person name="Tice H."/>
            <person name="Cheng J.F."/>
            <person name="Tapia R."/>
            <person name="Han C."/>
            <person name="Goodwin L."/>
            <person name="Pitluck S."/>
            <person name="Liolios K."/>
            <person name="Pagani I."/>
            <person name="Ivanova N."/>
            <person name="Huntemann M."/>
            <person name="Mavromatis K."/>
            <person name="Mikhailova N."/>
            <person name="Pati A."/>
            <person name="Chen A."/>
            <person name="Palaniappan K."/>
            <person name="Land M."/>
            <person name="Hauser L."/>
            <person name="Brambilla E.M."/>
            <person name="Rohde M."/>
            <person name="Mwirichia R."/>
            <person name="Sikorski J."/>
            <person name="Tindall B.J."/>
            <person name="Goker M."/>
            <person name="Bristow J."/>
            <person name="Eisen J.A."/>
            <person name="Markowitz V."/>
            <person name="Hugenholtz P."/>
            <person name="Klenk H.P."/>
            <person name="Kyrpides N.C."/>
        </authorList>
    </citation>
    <scope>NUCLEOTIDE SEQUENCE [LARGE SCALE GENOMIC DNA]</scope>
    <source>
        <strain evidence="3">DSM 16823 / RW262 / RW262</strain>
    </source>
</reference>
<evidence type="ECO:0000313" key="3">
    <source>
        <dbReference type="Proteomes" id="UP000007463"/>
    </source>
</evidence>
<dbReference type="InterPro" id="IPR036116">
    <property type="entry name" value="FN3_sf"/>
</dbReference>
<gene>
    <name evidence="2" type="ordered locus">Fluta_0346</name>
</gene>
<dbReference type="RefSeq" id="WP_013685128.1">
    <property type="nucleotide sequence ID" value="NC_015321.1"/>
</dbReference>
<dbReference type="CDD" id="cd00063">
    <property type="entry name" value="FN3"/>
    <property type="match status" value="1"/>
</dbReference>
<dbReference type="KEGG" id="fte:Fluta_0346"/>
<dbReference type="Proteomes" id="UP000007463">
    <property type="component" value="Chromosome"/>
</dbReference>
<proteinExistence type="predicted"/>
<accession>F2IDH8</accession>
<protein>
    <recommendedName>
        <fullName evidence="1">Fibronectin type-III domain-containing protein</fullName>
    </recommendedName>
</protein>
<name>F2IDH8_FLUTR</name>
<dbReference type="STRING" id="755732.Fluta_0346"/>
<dbReference type="InterPro" id="IPR003961">
    <property type="entry name" value="FN3_dom"/>
</dbReference>
<dbReference type="EMBL" id="CP002542">
    <property type="protein sequence ID" value="AEA42354.1"/>
    <property type="molecule type" value="Genomic_DNA"/>
</dbReference>
<dbReference type="SUPFAM" id="SSF49265">
    <property type="entry name" value="Fibronectin type III"/>
    <property type="match status" value="1"/>
</dbReference>
<feature type="domain" description="Fibronectin type-III" evidence="1">
    <location>
        <begin position="303"/>
        <end position="401"/>
    </location>
</feature>
<reference evidence="3" key="2">
    <citation type="submission" date="2011-02" db="EMBL/GenBank/DDBJ databases">
        <title>The complete genome of Fluviicola taffensis DSM 16823.</title>
        <authorList>
            <consortium name="US DOE Joint Genome Institute (JGI-PGF)"/>
            <person name="Lucas S."/>
            <person name="Copeland A."/>
            <person name="Lapidus A."/>
            <person name="Bruce D."/>
            <person name="Goodwin L."/>
            <person name="Pitluck S."/>
            <person name="Kyrpides N."/>
            <person name="Mavromatis K."/>
            <person name="Ivanova N."/>
            <person name="Mikhailova N."/>
            <person name="Pagani I."/>
            <person name="Chertkov O."/>
            <person name="Detter J.C."/>
            <person name="Han C."/>
            <person name="Tapia R."/>
            <person name="Land M."/>
            <person name="Hauser L."/>
            <person name="Markowitz V."/>
            <person name="Cheng J.-F."/>
            <person name="Hugenholtz P."/>
            <person name="Woyke T."/>
            <person name="Wu D."/>
            <person name="Tindall B."/>
            <person name="Pomrenke H.G."/>
            <person name="Brambilla E."/>
            <person name="Klenk H.-P."/>
            <person name="Eisen J.A."/>
        </authorList>
    </citation>
    <scope>NUCLEOTIDE SEQUENCE [LARGE SCALE GENOMIC DNA]</scope>
    <source>
        <strain evidence="3">DSM 16823 / RW262 / RW262</strain>
    </source>
</reference>
<keyword evidence="3" id="KW-1185">Reference proteome</keyword>
<sequence precursor="true">MPFKQFHIKSVVLFLLLLITGAKVEAQVYPVQVTVIPTPPHRNYLNSFSEQGALNVFVTLTDFNSGPISVKLKFTLNGPGYQFRSLPNNLVYVLNPGQPTQIPMEDLAVFFSSTGQSLNFNPSKLPEGNSSICIDVIKNQSGELLSNNGCGYFYMGYGQPASLLQPACNSTIQIPAGFSATTDLKTIPLQFNFSPALAPIGLQQEVENTLYIYNWLGTVNNNPPLIPIGLPLAMDPIELGQITAHTLLPINNQLIVGQEYVWYVKSTLNGSTNQFQNGGWSIPCKFKYGEAQSIEESLAQGLSVEWINLVSQSESKGAASWKVVKEDPNSSATFNQFILKYRRKVSAGQEPYEWFSDTVNDLSKAIYQLEPATTYEASVAGKLGSFVSTPTEIRTFTTAPPRTFSCGVANFPGRATAFQPLQFADPGMKVKIGMFQLEFVSVQNTGQPGRFSGTGLIPVDFLFGAEARVKFDNLKIDKEYDVWEGTAHVITDGLDAWLEDQYQQFQDPIFVNGTVDSAYVSDSLAHVVIDGVDTTFTFPCTTCPVIINDVAGNQITIYPNGTVIWSSYLDISNEQLDVPNSKIASFEQNNSITDNNGGFDPYAYSEWNASYEIIRTKDTVNYFVANKSLIKGQLSKINVSVPENNYTENNVKLSWSGLPTPLAPASSSTSNGKRLFVFNLPVFNNEDEFAIYAVSDSSKKIGKLNVTVFELLQKKVVVVPIAGTVDGPQLSTYLKKTLGEAGINFTVSISDTIGVGKYASNSSINIPDATLMTKYSGKMRQIRNSYFDKHESEDDTYYLFVVSSLMDTVNNLSADGYMVRGKSIGFIQNGASLQTFAHELGHGMGALEHTWKDNGPERGSTNNLMDYAEGENLILAQWKALRDPKGNSFWDEEEDGENFTVQTGDLAEVYAKFKNDNGTITFIDPSGGYVTLPPGVKSLTFASPDSYWINSNQEVSDHNIDPIGSLSYFTLSNDKVYYAHKTNSYFTGYYTKENSIYYLFKDTVTTLSQIKNVLGGIPVLIDGAAKFKILPLNKESILSSSSNQNEVGGKLIPEYKFSLLNNYLTPTSSQEGIIVLVSYQGGITLDELNYIKNIKSTVEGADAVYAFELAYLLKKNPIFKSCFSTVTSNNSTTIQNEILESRALEGEIIQNQYNVPESDETSVQIQSMYASVMNQIDSVSSQEILNNPNYFKELFLASLNWISAINKLSFITKDALTDENIDIGGLSDKFFKYSTYQQRLCYLSKLSSNNRARILSEAGEWTLGSQKEYLLVELLISTPKSQYEDMLAVLANNNYSILRELDGDLWNANNFALYATIGKWVSKIKNLPETHVPVSYISNPNSNLSDPSGFKTVFLGQNMGVFVQQTDWNYYGTKLYFSLKIDENGQHLQTDFELDPYEPVIVVANADYTFAGLNGKAIKEGDKFLVPAIFAYWLIKEKEKISTIKLTRQVFDVIAVAASVLTTNPGPILIVDGIIGGIDFVIADLETNILNNGTQLQKDLLADWNQLVTVVGVLNGVYGITKVIDDAIDFKIDRAIVNQKITGFKNNLSKLDELQILTSSIFQNSKQNLFQRGYTNLRDELSGMLRRIEINRATSGNSNITLLIEQTGDQNLVKITHSGTTHNLAYLDPDLSGKVIYSGMNFIESNSSEIAEVLQIVEGANFKKSTNLVAYNKKFTIVKTNSGLVKVVDGVVSEAGSWLPTTQMRTLTNDWASFYRQGLTSNTQLSKFNKACTARWKNATNTADEIFYGRNGGILNTQSSFPTISAEKGLGIHPTLQSKLPANTQWPNVANCAECDAVNQALWKGAKWDEIQIHTIDIRPDGTMTDVIQCLECLNIFSGMRVTSQ</sequence>
<dbReference type="PROSITE" id="PS50853">
    <property type="entry name" value="FN3"/>
    <property type="match status" value="1"/>
</dbReference>
<organism evidence="2 3">
    <name type="scientific">Fluviicola taffensis (strain DSM 16823 / NCIMB 13979 / RW262)</name>
    <dbReference type="NCBI Taxonomy" id="755732"/>
    <lineage>
        <taxon>Bacteria</taxon>
        <taxon>Pseudomonadati</taxon>
        <taxon>Bacteroidota</taxon>
        <taxon>Flavobacteriia</taxon>
        <taxon>Flavobacteriales</taxon>
        <taxon>Crocinitomicaceae</taxon>
        <taxon>Fluviicola</taxon>
    </lineage>
</organism>
<dbReference type="OrthoDB" id="1521695at2"/>
<dbReference type="eggNOG" id="COG3179">
    <property type="taxonomic scope" value="Bacteria"/>
</dbReference>